<feature type="domain" description="Cadherin-like beta-sandwich-like" evidence="2">
    <location>
        <begin position="656"/>
        <end position="744"/>
    </location>
</feature>
<dbReference type="OrthoDB" id="2353630at2"/>
<dbReference type="Proteomes" id="UP000294567">
    <property type="component" value="Unassembled WGS sequence"/>
</dbReference>
<keyword evidence="1" id="KW-0175">Coiled coil</keyword>
<dbReference type="RefSeq" id="WP_158279969.1">
    <property type="nucleotide sequence ID" value="NZ_CP068564.1"/>
</dbReference>
<evidence type="ECO:0000313" key="5">
    <source>
        <dbReference type="Proteomes" id="UP000294567"/>
    </source>
</evidence>
<evidence type="ECO:0000259" key="2">
    <source>
        <dbReference type="Pfam" id="PF12733"/>
    </source>
</evidence>
<keyword evidence="5" id="KW-1185">Reference proteome</keyword>
<dbReference type="AlphaFoldDB" id="A0A4R3L377"/>
<comment type="caution">
    <text evidence="4">The sequence shown here is derived from an EMBL/GenBank/DDBJ whole genome shotgun (WGS) entry which is preliminary data.</text>
</comment>
<gene>
    <name evidence="4" type="ORF">EDD65_101262</name>
</gene>
<proteinExistence type="predicted"/>
<evidence type="ECO:0000259" key="3">
    <source>
        <dbReference type="Pfam" id="PF13290"/>
    </source>
</evidence>
<accession>A0A4R3L377</accession>
<dbReference type="InterPro" id="IPR059177">
    <property type="entry name" value="GH29D-like_dom"/>
</dbReference>
<evidence type="ECO:0000256" key="1">
    <source>
        <dbReference type="SAM" id="Coils"/>
    </source>
</evidence>
<dbReference type="InterPro" id="IPR025883">
    <property type="entry name" value="Cadherin-like_domain"/>
</dbReference>
<name>A0A4R3L377_9FIRM</name>
<dbReference type="EMBL" id="SMAE01000001">
    <property type="protein sequence ID" value="TCS91757.1"/>
    <property type="molecule type" value="Genomic_DNA"/>
</dbReference>
<sequence length="845" mass="97994">MKNKFVLFIMIFLILFSSIPIHSYAKGQVMEIDALFPDIKLKLEGNYISHKEVFIYDGELWVPMKDLANALKIDCSFNPSKRILNLNSRGKLNIKDTSLEPIAYQRGYEIQAKERRIVELDEEIRKFEGKRVNDSSKKVDALVRNIKVSFSDIDVFLDGEKIYLEKEPLIYNDDVYVSIIAISPVLYITPEINENIVNIDANAILVKKPYYNSIEKLISFRENMNKTLDRQLAELEKKKQILMDVKIPYEKVENLHDMRRYLNRHLGYIKDLPVSVHIIKGSNSWYYIDIEFSRGNYHKWKNLSRRDVESYVWDIFVALTSLYDEDAKIQGQIRNPYTTRQNYVEFNTYMRNIVFKFIDSGLDMKEKIDPVFIEDLLKKELGRYNREYFDYSARISGYDLELEVYPYDNRTFTDKWSIYTKISFLKEINYILRDYYPELRINGLVKCVNRDDIRFLIENGKLRSPELEQETEEFLNNKYGLFTAKTLKIPMKYKLHQISLDDYKLIVYMDFDINDSRWNKTMDEILGAFLQDVISEVIALWDMNIFLQAYDKGQNLVKEVVISQDIVQMVNAEPPSGEIVEGSTVTLYTNTPGATIYYTLDGSTPSPSNRILYTGPIVINEDTIIKAYAVKAGLKDSPVSTFIYTVVDDENIASGLDNLTVVNGRLEPEFNRRTFNYTVNVDYLVEKLIIIPKASKGSIEVNGEIVESGERKEIPLVVGQNKITIIHKEEGKKDRIYTIIVNRKKLDAPKVYLAPGYTFDTRISVIFRGNLASDTIRTFDGYKVKLLSRTGKHFKTVNVNSDGSFEIIVPPDEIDIIDKIIGFKYEIVDPNGVTLPENEDGNILQ</sequence>
<dbReference type="Pfam" id="PF12733">
    <property type="entry name" value="Cadherin-like"/>
    <property type="match status" value="1"/>
</dbReference>
<organism evidence="4 5">
    <name type="scientific">Keratinibaculum paraultunense</name>
    <dbReference type="NCBI Taxonomy" id="1278232"/>
    <lineage>
        <taxon>Bacteria</taxon>
        <taxon>Bacillati</taxon>
        <taxon>Bacillota</taxon>
        <taxon>Tissierellia</taxon>
        <taxon>Tissierellales</taxon>
        <taxon>Tepidimicrobiaceae</taxon>
        <taxon>Keratinibaculum</taxon>
    </lineage>
</organism>
<reference evidence="4 5" key="1">
    <citation type="submission" date="2019-03" db="EMBL/GenBank/DDBJ databases">
        <title>Genomic Encyclopedia of Type Strains, Phase IV (KMG-IV): sequencing the most valuable type-strain genomes for metagenomic binning, comparative biology and taxonomic classification.</title>
        <authorList>
            <person name="Goeker M."/>
        </authorList>
    </citation>
    <scope>NUCLEOTIDE SEQUENCE [LARGE SCALE GENOMIC DNA]</scope>
    <source>
        <strain evidence="4 5">DSM 26752</strain>
    </source>
</reference>
<feature type="domain" description="GH29D-like beta-sandwich" evidence="3">
    <location>
        <begin position="574"/>
        <end position="641"/>
    </location>
</feature>
<evidence type="ECO:0000313" key="4">
    <source>
        <dbReference type="EMBL" id="TCS91757.1"/>
    </source>
</evidence>
<dbReference type="Pfam" id="PF13290">
    <property type="entry name" value="CHB_HEX_C_1"/>
    <property type="match status" value="1"/>
</dbReference>
<protein>
    <submittedName>
        <fullName evidence="4">Cadherin-like protein</fullName>
    </submittedName>
</protein>
<feature type="coiled-coil region" evidence="1">
    <location>
        <begin position="218"/>
        <end position="245"/>
    </location>
</feature>